<organism evidence="2 3">
    <name type="scientific">Kwoniella newhampshirensis</name>
    <dbReference type="NCBI Taxonomy" id="1651941"/>
    <lineage>
        <taxon>Eukaryota</taxon>
        <taxon>Fungi</taxon>
        <taxon>Dikarya</taxon>
        <taxon>Basidiomycota</taxon>
        <taxon>Agaricomycotina</taxon>
        <taxon>Tremellomycetes</taxon>
        <taxon>Tremellales</taxon>
        <taxon>Cryptococcaceae</taxon>
        <taxon>Kwoniella</taxon>
    </lineage>
</organism>
<feature type="compositionally biased region" description="Basic and acidic residues" evidence="1">
    <location>
        <begin position="8"/>
        <end position="25"/>
    </location>
</feature>
<reference evidence="2 3" key="1">
    <citation type="journal article" date="2024" name="bioRxiv">
        <title>Comparative genomics of Cryptococcus and Kwoniella reveals pathogenesis evolution and contrasting karyotype dynamics via intercentromeric recombination or chromosome fusion.</title>
        <authorList>
            <person name="Coelho M.A."/>
            <person name="David-Palma M."/>
            <person name="Shea T."/>
            <person name="Bowers K."/>
            <person name="McGinley-Smith S."/>
            <person name="Mohammad A.W."/>
            <person name="Gnirke A."/>
            <person name="Yurkov A.M."/>
            <person name="Nowrousian M."/>
            <person name="Sun S."/>
            <person name="Cuomo C.A."/>
            <person name="Heitman J."/>
        </authorList>
    </citation>
    <scope>NUCLEOTIDE SEQUENCE [LARGE SCALE GENOMIC DNA]</scope>
    <source>
        <strain evidence="2 3">CBS 13917</strain>
    </source>
</reference>
<proteinExistence type="predicted"/>
<feature type="region of interest" description="Disordered" evidence="1">
    <location>
        <begin position="1"/>
        <end position="31"/>
    </location>
</feature>
<comment type="caution">
    <text evidence="2">The sequence shown here is derived from an EMBL/GenBank/DDBJ whole genome shotgun (WGS) entry which is preliminary data.</text>
</comment>
<accession>A0AAW0YVD5</accession>
<protein>
    <recommendedName>
        <fullName evidence="4">BTB domain-containing protein</fullName>
    </recommendedName>
</protein>
<evidence type="ECO:0000313" key="3">
    <source>
        <dbReference type="Proteomes" id="UP001388673"/>
    </source>
</evidence>
<name>A0AAW0YVD5_9TREE</name>
<evidence type="ECO:0000313" key="2">
    <source>
        <dbReference type="EMBL" id="KAK8850530.1"/>
    </source>
</evidence>
<evidence type="ECO:0008006" key="4">
    <source>
        <dbReference type="Google" id="ProtNLM"/>
    </source>
</evidence>
<evidence type="ECO:0000256" key="1">
    <source>
        <dbReference type="SAM" id="MobiDB-lite"/>
    </source>
</evidence>
<feature type="region of interest" description="Disordered" evidence="1">
    <location>
        <begin position="53"/>
        <end position="79"/>
    </location>
</feature>
<sequence>MGNGISKRSRDDSYVKEKAKNRGRESCQPISEKTKLTRIVSASSRSITSSVTSTVVSDAASSDQTGTVNTKKPARPMSTGYTLPPNALYQKGDGDYTIMVEGYRFKVKEQLIVNASLSMKILFEKARTPFRTIAFSHLTCSSGRVFALALDLIYGRDLIRPSCIDQLHLYLPVIQFLKDFQFNQAIQRFRGYLQEWLVSEGGYVDRLEVFVLAAKIDDIEICATAIRTGWNETYLTVTELAKLGYDITDWGYAVRFNPGSSLFDISGMTPLRQFSIPSKYRRALLSAASESLITLNGSQQEWETVANKFTEKLRGSRSVHECGTTDDDDALNSGGGAAPDGVVQSG</sequence>
<dbReference type="Proteomes" id="UP001388673">
    <property type="component" value="Unassembled WGS sequence"/>
</dbReference>
<dbReference type="EMBL" id="JBCAWK010000008">
    <property type="protein sequence ID" value="KAK8850530.1"/>
    <property type="molecule type" value="Genomic_DNA"/>
</dbReference>
<dbReference type="KEGG" id="kne:92181706"/>
<gene>
    <name evidence="2" type="ORF">IAR55_004448</name>
</gene>
<dbReference type="RefSeq" id="XP_066801961.1">
    <property type="nucleotide sequence ID" value="XM_066947547.1"/>
</dbReference>
<feature type="compositionally biased region" description="Low complexity" evidence="1">
    <location>
        <begin position="53"/>
        <end position="63"/>
    </location>
</feature>
<dbReference type="AlphaFoldDB" id="A0AAW0YVD5"/>
<keyword evidence="3" id="KW-1185">Reference proteome</keyword>
<feature type="region of interest" description="Disordered" evidence="1">
    <location>
        <begin position="318"/>
        <end position="346"/>
    </location>
</feature>
<dbReference type="GeneID" id="92181706"/>